<feature type="compositionally biased region" description="Basic and acidic residues" evidence="3">
    <location>
        <begin position="1316"/>
        <end position="1327"/>
    </location>
</feature>
<dbReference type="InterPro" id="IPR001374">
    <property type="entry name" value="R3H_dom"/>
</dbReference>
<sequence>MHGISQKNTNNGRRKYDRKNDKIIWKTILEKFLQEESDYLEYEGLSSEERQLVHQLCSEFGLTSKSVGSPGNRILTIRKKNDIQRHVITKDAQEIKLSYNQLSMIKEITDCRPIELKETEKHLHNECNENRKNLLNRIITGENITKMVPPPAKCNSCLEKVRKTLPAREKKELILNAICENRVTLITGGTGCGKTTQVPQFILEDACSNNKAIKVVCTQPRRLPAVAVAERVAKERGEILGDTVGYHIRLEQKTSKKTILTYVTSGVLLRQLDQLGGSLTHVVLDEIHERETNTDYLLATLKLLLEKSLNLKIILMSATMESNLDLFMKYFENVQVAHVDIPARLYHVEKIFLSRILWMTGFKRQNLDIGIFNYGASMDQSSTFSIDNSPPNSSSYGRSDNSYNFYRKNQEYDHFSTNNLLISSQRNFERRNVLGNVTMWGQMQKSNCYQSNSFSEFPYQQNCFDDFVYKSTMKMSINDYELTNQYYSGLGVNDPSYVDLDLALHVLKYCFLSPIEGSILVFLPGSEEINNLKDMIEDEFRRFPVIPCIYILHSQMNCSDQHKVFDPVGRGRRKIILSTNIAEASITIDDVVFVIDSGKVKEKTYDPVSRISQLKTQFIAKSNAEQRAGRAGRCKNGYCIRLFSNEDYQTMSDCQVAEMKRSAIHSVCLHAKMFAPNGMSVNKFLSLAPEPPSIVSIQNSMNYLEELGALYNEKKVNRRQFCDPDTVRETGNIRISYDNSLDEEDEGELTELGYVMAELPVDPPLARLLIFGLAFKCFNPILSLVACLSHREPFVIPLPCDRDRAQRAKDQFGGEELSDHLLLIRLLFQFESEYPQYQHEFCKRNFVNYNTMKMISGIKKQLLLELRRFHLVPHDMIYPDDIRVNQFSTSWPLIQGIIVAGSFPGIGCSDVGTNVKKIRTDAKNNVVLHQSSVVRKQLIRSENFRADVEYLAFFELSKVDHRLYARTVTAVPPLQTILFSGPIRLAPHNINLLMEDELDRKNCNEEKERDLHPFNRRAENPEVKNKSAAILSLETWLEFLGNRDILKDVLKLRFRMVEYFLKFLKHPLRPLDKFDDFFLCKLENILQSECDRMKFKYNAGLPSPTKYPIGEYRNDYQGNHSFRYYDNNKHHNGRTYKRISNIHNFELNNPNNNAEWDYNNPVTVNHAVFYQQTMQFDHSKQPNNFQDVRYDNSEARKDNEYIISSDDFNCDYSERNPSIPNFVEKNHENDNFGYDNDSKMPEKPTLTYQVTIKTCNYDNSPKIHCNQNSYNQSINQFQNNYKTTIKHRNFDCQQKNESNNFQKKYCGNLNQSEGVSKNDGKEEDSRQTKKSVPILGRRIEVAELFGNNYCGQTNSSSSITNIYNANVSTTNSDVKVQISVIGGQKTPSSSSASNSKSNKRHLLNQSSFRNDTNFSSSNNKIQGNSESIPVKLNTDEEQIPEDPCVKKDFNNKTDNQRKGNHRHFSNFKNKNVTTKYKDDFNILNNDDNKKDVRNDVKKDDQKGTLFMGKAHNKNRFYNSKTKFINSQKSSLKK</sequence>
<dbReference type="Pfam" id="PF01424">
    <property type="entry name" value="R3H"/>
    <property type="match status" value="1"/>
</dbReference>
<dbReference type="PANTHER" id="PTHR18934">
    <property type="entry name" value="ATP-DEPENDENT RNA HELICASE"/>
    <property type="match status" value="1"/>
</dbReference>
<dbReference type="GO" id="GO:0003723">
    <property type="term" value="F:RNA binding"/>
    <property type="evidence" value="ECO:0007669"/>
    <property type="project" value="TreeGrafter"/>
</dbReference>
<dbReference type="InterPro" id="IPR011545">
    <property type="entry name" value="DEAD/DEAH_box_helicase_dom"/>
</dbReference>
<keyword evidence="1" id="KW-0547">Nucleotide-binding</keyword>
<dbReference type="SMART" id="SM00847">
    <property type="entry name" value="HA2"/>
    <property type="match status" value="1"/>
</dbReference>
<dbReference type="PANTHER" id="PTHR18934:SF213">
    <property type="entry name" value="3'-5' RNA HELICASE YTHDC2"/>
    <property type="match status" value="1"/>
</dbReference>
<dbReference type="PROSITE" id="PS51061">
    <property type="entry name" value="R3H"/>
    <property type="match status" value="1"/>
</dbReference>
<dbReference type="SMART" id="SM00490">
    <property type="entry name" value="HELICc"/>
    <property type="match status" value="1"/>
</dbReference>
<evidence type="ECO:0000256" key="1">
    <source>
        <dbReference type="ARBA" id="ARBA00022741"/>
    </source>
</evidence>
<organism evidence="7 8">
    <name type="scientific">Strongyloides stercoralis</name>
    <name type="common">Threadworm</name>
    <dbReference type="NCBI Taxonomy" id="6248"/>
    <lineage>
        <taxon>Eukaryota</taxon>
        <taxon>Metazoa</taxon>
        <taxon>Ecdysozoa</taxon>
        <taxon>Nematoda</taxon>
        <taxon>Chromadorea</taxon>
        <taxon>Rhabditida</taxon>
        <taxon>Tylenchina</taxon>
        <taxon>Panagrolaimomorpha</taxon>
        <taxon>Strongyloidoidea</taxon>
        <taxon>Strongyloididae</taxon>
        <taxon>Strongyloides</taxon>
    </lineage>
</organism>
<proteinExistence type="predicted"/>
<feature type="compositionally biased region" description="Polar residues" evidence="3">
    <location>
        <begin position="1403"/>
        <end position="1427"/>
    </location>
</feature>
<keyword evidence="2" id="KW-0067">ATP-binding</keyword>
<dbReference type="GO" id="GO:0005524">
    <property type="term" value="F:ATP binding"/>
    <property type="evidence" value="ECO:0007669"/>
    <property type="project" value="UniProtKB-KW"/>
</dbReference>
<evidence type="ECO:0000259" key="5">
    <source>
        <dbReference type="PROSITE" id="PS51192"/>
    </source>
</evidence>
<reference evidence="8" key="1">
    <citation type="submission" date="2024-02" db="UniProtKB">
        <authorList>
            <consortium name="WormBaseParasite"/>
        </authorList>
    </citation>
    <scope>IDENTIFICATION</scope>
</reference>
<dbReference type="InterPro" id="IPR036867">
    <property type="entry name" value="R3H_dom_sf"/>
</dbReference>
<dbReference type="CDD" id="cd17917">
    <property type="entry name" value="DEXHc_RHA-like"/>
    <property type="match status" value="1"/>
</dbReference>
<feature type="region of interest" description="Disordered" evidence="3">
    <location>
        <begin position="1382"/>
        <end position="1465"/>
    </location>
</feature>
<feature type="region of interest" description="Disordered" evidence="3">
    <location>
        <begin position="1309"/>
        <end position="1331"/>
    </location>
</feature>
<accession>A0AAF5I019</accession>
<dbReference type="Gene3D" id="1.20.120.1080">
    <property type="match status" value="1"/>
</dbReference>
<dbReference type="SMART" id="SM00393">
    <property type="entry name" value="R3H"/>
    <property type="match status" value="1"/>
</dbReference>
<dbReference type="InterPro" id="IPR001650">
    <property type="entry name" value="Helicase_C-like"/>
</dbReference>
<dbReference type="Pfam" id="PF04408">
    <property type="entry name" value="WHD_HA2"/>
    <property type="match status" value="1"/>
</dbReference>
<evidence type="ECO:0000313" key="8">
    <source>
        <dbReference type="WBParaSite" id="TCONS_00006230.p1"/>
    </source>
</evidence>
<dbReference type="Pfam" id="PF21010">
    <property type="entry name" value="HA2_C"/>
    <property type="match status" value="1"/>
</dbReference>
<dbReference type="Pfam" id="PF07717">
    <property type="entry name" value="OB_NTP_bind"/>
    <property type="match status" value="1"/>
</dbReference>
<evidence type="ECO:0000313" key="7">
    <source>
        <dbReference type="Proteomes" id="UP000035681"/>
    </source>
</evidence>
<name>A0AAF5I019_STRER</name>
<dbReference type="InterPro" id="IPR027417">
    <property type="entry name" value="P-loop_NTPase"/>
</dbReference>
<dbReference type="AlphaFoldDB" id="A0AAF5I019"/>
<dbReference type="InterPro" id="IPR011709">
    <property type="entry name" value="DEAD-box_helicase_OB_fold"/>
</dbReference>
<dbReference type="Gene3D" id="3.40.50.300">
    <property type="entry name" value="P-loop containing nucleotide triphosphate hydrolases"/>
    <property type="match status" value="2"/>
</dbReference>
<evidence type="ECO:0000256" key="3">
    <source>
        <dbReference type="SAM" id="MobiDB-lite"/>
    </source>
</evidence>
<dbReference type="SMART" id="SM00487">
    <property type="entry name" value="DEXDc"/>
    <property type="match status" value="1"/>
</dbReference>
<dbReference type="SUPFAM" id="SSF82708">
    <property type="entry name" value="R3H domain"/>
    <property type="match status" value="1"/>
</dbReference>
<dbReference type="CDD" id="cd18791">
    <property type="entry name" value="SF2_C_RHA"/>
    <property type="match status" value="1"/>
</dbReference>
<protein>
    <submittedName>
        <fullName evidence="8">RNA helicase</fullName>
    </submittedName>
</protein>
<dbReference type="Gene3D" id="3.30.1370.50">
    <property type="entry name" value="R3H-like domain"/>
    <property type="match status" value="1"/>
</dbReference>
<dbReference type="Pfam" id="PF00270">
    <property type="entry name" value="DEAD"/>
    <property type="match status" value="1"/>
</dbReference>
<dbReference type="InterPro" id="IPR014001">
    <property type="entry name" value="Helicase_ATP-bd"/>
</dbReference>
<evidence type="ECO:0000256" key="2">
    <source>
        <dbReference type="ARBA" id="ARBA00022840"/>
    </source>
</evidence>
<dbReference type="SUPFAM" id="SSF52540">
    <property type="entry name" value="P-loop containing nucleoside triphosphate hydrolases"/>
    <property type="match status" value="1"/>
</dbReference>
<feature type="compositionally biased region" description="Basic and acidic residues" evidence="3">
    <location>
        <begin position="1443"/>
        <end position="1457"/>
    </location>
</feature>
<dbReference type="PROSITE" id="PS51194">
    <property type="entry name" value="HELICASE_CTER"/>
    <property type="match status" value="1"/>
</dbReference>
<keyword evidence="7" id="KW-1185">Reference proteome</keyword>
<dbReference type="Pfam" id="PF00271">
    <property type="entry name" value="Helicase_C"/>
    <property type="match status" value="1"/>
</dbReference>
<feature type="domain" description="Helicase ATP-binding" evidence="5">
    <location>
        <begin position="175"/>
        <end position="338"/>
    </location>
</feature>
<evidence type="ECO:0000259" key="6">
    <source>
        <dbReference type="PROSITE" id="PS51194"/>
    </source>
</evidence>
<dbReference type="InterPro" id="IPR048333">
    <property type="entry name" value="HA2_WH"/>
</dbReference>
<evidence type="ECO:0000259" key="4">
    <source>
        <dbReference type="PROSITE" id="PS51061"/>
    </source>
</evidence>
<dbReference type="GO" id="GO:0004386">
    <property type="term" value="F:helicase activity"/>
    <property type="evidence" value="ECO:0007669"/>
    <property type="project" value="TreeGrafter"/>
</dbReference>
<dbReference type="InterPro" id="IPR007502">
    <property type="entry name" value="Helicase-assoc_dom"/>
</dbReference>
<dbReference type="Proteomes" id="UP000035681">
    <property type="component" value="Unplaced"/>
</dbReference>
<dbReference type="WBParaSite" id="TCONS_00006230.p1">
    <property type="protein sequence ID" value="TCONS_00006230.p1"/>
    <property type="gene ID" value="XLOC_004398"/>
</dbReference>
<feature type="domain" description="R3H" evidence="4">
    <location>
        <begin position="19"/>
        <end position="81"/>
    </location>
</feature>
<feature type="domain" description="Helicase C-terminal" evidence="6">
    <location>
        <begin position="507"/>
        <end position="675"/>
    </location>
</feature>
<dbReference type="PROSITE" id="PS51192">
    <property type="entry name" value="HELICASE_ATP_BIND_1"/>
    <property type="match status" value="1"/>
</dbReference>